<dbReference type="OrthoDB" id="4392084at2"/>
<dbReference type="RefSeq" id="WP_002726671.1">
    <property type="nucleotide sequence ID" value="NZ_CAHP01000012.1"/>
</dbReference>
<reference evidence="1 2" key="1">
    <citation type="journal article" date="2012" name="J. Bacteriol.">
        <title>Draft Genome Sequence of the Purple Photosynthetic Bacterium Phaeospirillum molischianum DSM120, a Particularly Versatile Bacterium.</title>
        <authorList>
            <person name="Duquesne K."/>
            <person name="Prima V."/>
            <person name="Ji B."/>
            <person name="Rouy Z."/>
            <person name="Medigue C."/>
            <person name="Talla E."/>
            <person name="Sturgis J.N."/>
        </authorList>
    </citation>
    <scope>NUCLEOTIDE SEQUENCE [LARGE SCALE GENOMIC DNA]</scope>
    <source>
        <strain evidence="2">DSM120</strain>
    </source>
</reference>
<evidence type="ECO:0000313" key="2">
    <source>
        <dbReference type="Proteomes" id="UP000004169"/>
    </source>
</evidence>
<dbReference type="Proteomes" id="UP000004169">
    <property type="component" value="Unassembled WGS sequence"/>
</dbReference>
<gene>
    <name evidence="1" type="ORF">PHAMO_20101</name>
</gene>
<name>H8FPX7_MAGML</name>
<dbReference type="EMBL" id="CAHP01000012">
    <property type="protein sequence ID" value="CCG40415.1"/>
    <property type="molecule type" value="Genomic_DNA"/>
</dbReference>
<sequence length="65" mass="7199">MTTLLTVAPSPSRTRPLVMGESVYLIELATRIADEEPEWRVVAKYGLGDEDVMFVSTASHDGELF</sequence>
<organism evidence="1 2">
    <name type="scientific">Magnetospirillum molischianum DSM 120</name>
    <dbReference type="NCBI Taxonomy" id="1150626"/>
    <lineage>
        <taxon>Bacteria</taxon>
        <taxon>Pseudomonadati</taxon>
        <taxon>Pseudomonadota</taxon>
        <taxon>Alphaproteobacteria</taxon>
        <taxon>Rhodospirillales</taxon>
        <taxon>Rhodospirillaceae</taxon>
        <taxon>Magnetospirillum</taxon>
    </lineage>
</organism>
<dbReference type="AlphaFoldDB" id="H8FPX7"/>
<accession>H8FPX7</accession>
<evidence type="ECO:0000313" key="1">
    <source>
        <dbReference type="EMBL" id="CCG40415.1"/>
    </source>
</evidence>
<proteinExistence type="predicted"/>
<protein>
    <submittedName>
        <fullName evidence="1">Uncharacterized protein</fullName>
    </submittedName>
</protein>
<keyword evidence="2" id="KW-1185">Reference proteome</keyword>
<comment type="caution">
    <text evidence="1">The sequence shown here is derived from an EMBL/GenBank/DDBJ whole genome shotgun (WGS) entry which is preliminary data.</text>
</comment>